<evidence type="ECO:0000256" key="10">
    <source>
        <dbReference type="RuleBase" id="RU366023"/>
    </source>
</evidence>
<reference evidence="11 12" key="1">
    <citation type="submission" date="2016-07" db="EMBL/GenBank/DDBJ databases">
        <title>Pervasive Adenine N6-methylation of Active Genes in Fungi.</title>
        <authorList>
            <consortium name="DOE Joint Genome Institute"/>
            <person name="Mondo S.J."/>
            <person name="Dannebaum R.O."/>
            <person name="Kuo R.C."/>
            <person name="Labutti K."/>
            <person name="Haridas S."/>
            <person name="Kuo A."/>
            <person name="Salamov A."/>
            <person name="Ahrendt S.R."/>
            <person name="Lipzen A."/>
            <person name="Sullivan W."/>
            <person name="Andreopoulos W.B."/>
            <person name="Clum A."/>
            <person name="Lindquist E."/>
            <person name="Daum C."/>
            <person name="Ramamoorthy G.K."/>
            <person name="Gryganskyi A."/>
            <person name="Culley D."/>
            <person name="Magnuson J.K."/>
            <person name="James T.Y."/>
            <person name="O'Malley M.A."/>
            <person name="Stajich J.E."/>
            <person name="Spatafora J.W."/>
            <person name="Visel A."/>
            <person name="Grigoriev I.V."/>
        </authorList>
    </citation>
    <scope>NUCLEOTIDE SEQUENCE [LARGE SCALE GENOMIC DNA]</scope>
    <source>
        <strain evidence="11 12">68-887.2</strain>
    </source>
</reference>
<dbReference type="NCBIfam" id="TIGR01520">
    <property type="entry name" value="FruBisAldo_II_A"/>
    <property type="match status" value="1"/>
</dbReference>
<dbReference type="PROSITE" id="PS00602">
    <property type="entry name" value="ALDOLASE_CLASS_II_1"/>
    <property type="match status" value="1"/>
</dbReference>
<dbReference type="OrthoDB" id="35652at2759"/>
<evidence type="ECO:0000256" key="9">
    <source>
        <dbReference type="ARBA" id="ARBA00023239"/>
    </source>
</evidence>
<dbReference type="PIRSF" id="PIRSF001359">
    <property type="entry name" value="F_bP_aldolase_II"/>
    <property type="match status" value="1"/>
</dbReference>
<evidence type="ECO:0000256" key="7">
    <source>
        <dbReference type="ARBA" id="ARBA00022833"/>
    </source>
</evidence>
<dbReference type="SUPFAM" id="SSF51569">
    <property type="entry name" value="Aldolase"/>
    <property type="match status" value="1"/>
</dbReference>
<dbReference type="PANTHER" id="PTHR30559">
    <property type="entry name" value="FRUCTOSE-BISPHOSPHATE ALDOLASE CLASS 2"/>
    <property type="match status" value="1"/>
</dbReference>
<dbReference type="EC" id="4.1.2.13" evidence="5 10"/>
<dbReference type="CDD" id="cd00946">
    <property type="entry name" value="FBP_aldolase_IIA"/>
    <property type="match status" value="1"/>
</dbReference>
<comment type="caution">
    <text evidence="11">The sequence shown here is derived from an EMBL/GenBank/DDBJ whole genome shotgun (WGS) entry which is preliminary data.</text>
</comment>
<gene>
    <name evidence="11" type="ORF">BCR39DRAFT_553320</name>
</gene>
<dbReference type="Gene3D" id="3.20.20.70">
    <property type="entry name" value="Aldolase class I"/>
    <property type="match status" value="1"/>
</dbReference>
<comment type="cofactor">
    <cofactor evidence="10">
        <name>Zn(2+)</name>
        <dbReference type="ChEBI" id="CHEBI:29105"/>
    </cofactor>
    <text evidence="10">Binds 2 Zn(2+) ions per subunit. One is catalytic and the other provides a structural contribution.</text>
</comment>
<evidence type="ECO:0000256" key="1">
    <source>
        <dbReference type="ARBA" id="ARBA00000441"/>
    </source>
</evidence>
<evidence type="ECO:0000256" key="2">
    <source>
        <dbReference type="ARBA" id="ARBA00002181"/>
    </source>
</evidence>
<dbReference type="InterPro" id="IPR006411">
    <property type="entry name" value="Fruct_bisP_bact"/>
</dbReference>
<dbReference type="STRING" id="71784.A0A1Y2AGG5"/>
<dbReference type="GO" id="GO:0008270">
    <property type="term" value="F:zinc ion binding"/>
    <property type="evidence" value="ECO:0007669"/>
    <property type="project" value="UniProtKB-UniRule"/>
</dbReference>
<comment type="catalytic activity">
    <reaction evidence="1 10">
        <text>beta-D-fructose 1,6-bisphosphate = D-glyceraldehyde 3-phosphate + dihydroxyacetone phosphate</text>
        <dbReference type="Rhea" id="RHEA:14729"/>
        <dbReference type="ChEBI" id="CHEBI:32966"/>
        <dbReference type="ChEBI" id="CHEBI:57642"/>
        <dbReference type="ChEBI" id="CHEBI:59776"/>
        <dbReference type="EC" id="4.1.2.13"/>
    </reaction>
</comment>
<comment type="function">
    <text evidence="2 10">Catalyzes the aldol condensation of dihydroxyacetone phosphate (DHAP or glycerone-phosphate) with glyceraldehyde 3-phosphate (G3P) to form fructose 1,6-bisphosphate (FBP) in gluconeogenesis and the reverse reaction in glycolysis.</text>
</comment>
<comment type="similarity">
    <text evidence="4 10">Belongs to the class II fructose-bisphosphate aldolase family.</text>
</comment>
<dbReference type="Proteomes" id="UP000193986">
    <property type="component" value="Unassembled WGS sequence"/>
</dbReference>
<dbReference type="NCBIfam" id="NF006628">
    <property type="entry name" value="PRK09197.1"/>
    <property type="match status" value="1"/>
</dbReference>
<dbReference type="GO" id="GO:0006096">
    <property type="term" value="P:glycolytic process"/>
    <property type="evidence" value="ECO:0007669"/>
    <property type="project" value="UniProtKB-UniPathway"/>
</dbReference>
<evidence type="ECO:0000256" key="3">
    <source>
        <dbReference type="ARBA" id="ARBA00004714"/>
    </source>
</evidence>
<dbReference type="UniPathway" id="UPA00109">
    <property type="reaction ID" value="UER00183"/>
</dbReference>
<organism evidence="11 12">
    <name type="scientific">Naematelia encephala</name>
    <dbReference type="NCBI Taxonomy" id="71784"/>
    <lineage>
        <taxon>Eukaryota</taxon>
        <taxon>Fungi</taxon>
        <taxon>Dikarya</taxon>
        <taxon>Basidiomycota</taxon>
        <taxon>Agaricomycotina</taxon>
        <taxon>Tremellomycetes</taxon>
        <taxon>Tremellales</taxon>
        <taxon>Naemateliaceae</taxon>
        <taxon>Naematelia</taxon>
    </lineage>
</organism>
<dbReference type="GO" id="GO:0006094">
    <property type="term" value="P:gluconeogenesis"/>
    <property type="evidence" value="ECO:0007669"/>
    <property type="project" value="TreeGrafter"/>
</dbReference>
<dbReference type="PROSITE" id="PS00806">
    <property type="entry name" value="ALDOLASE_CLASS_II_2"/>
    <property type="match status" value="1"/>
</dbReference>
<keyword evidence="8 10" id="KW-0324">Glycolysis</keyword>
<protein>
    <recommendedName>
        <fullName evidence="5 10">Fructose-bisphosphate aldolase</fullName>
        <shortName evidence="10">FBP aldolase</shortName>
        <ecNumber evidence="5 10">4.1.2.13</ecNumber>
    </recommendedName>
</protein>
<evidence type="ECO:0000256" key="5">
    <source>
        <dbReference type="ARBA" id="ARBA00013068"/>
    </source>
</evidence>
<keyword evidence="12" id="KW-1185">Reference proteome</keyword>
<dbReference type="InterPro" id="IPR013785">
    <property type="entry name" value="Aldolase_TIM"/>
</dbReference>
<name>A0A1Y2AGG5_9TREE</name>
<keyword evidence="6 10" id="KW-0479">Metal-binding</keyword>
<comment type="pathway">
    <text evidence="3 10">Carbohydrate degradation; glycolysis; D-glyceraldehyde 3-phosphate and glycerone phosphate from D-glucose: step 4/4.</text>
</comment>
<evidence type="ECO:0000313" key="12">
    <source>
        <dbReference type="Proteomes" id="UP000193986"/>
    </source>
</evidence>
<evidence type="ECO:0000313" key="11">
    <source>
        <dbReference type="EMBL" id="ORY21596.1"/>
    </source>
</evidence>
<dbReference type="PANTHER" id="PTHR30559:SF0">
    <property type="entry name" value="FRUCTOSE-BISPHOSPHATE ALDOLASE"/>
    <property type="match status" value="1"/>
</dbReference>
<dbReference type="EMBL" id="MCFC01000108">
    <property type="protein sequence ID" value="ORY21596.1"/>
    <property type="molecule type" value="Genomic_DNA"/>
</dbReference>
<dbReference type="Pfam" id="PF01116">
    <property type="entry name" value="F_bP_aldolase"/>
    <property type="match status" value="1"/>
</dbReference>
<evidence type="ECO:0000256" key="8">
    <source>
        <dbReference type="ARBA" id="ARBA00023152"/>
    </source>
</evidence>
<dbReference type="NCBIfam" id="TIGR00167">
    <property type="entry name" value="cbbA"/>
    <property type="match status" value="1"/>
</dbReference>
<proteinExistence type="inferred from homology"/>
<sequence>MSGKGALSVVPAGVLTGDNVRKLFDYAKENKFAIPAINVTSSSIVNAVLEAARDINSPIILQVSQGGAAYFAGKGLANGNQEASIAGATAAAHFIRSIAPHYGVPVVLHSDHCAKKLLPWFDGMLDADEAYFKEHGEPLFSSHMLDLSEESKEENIADCVKYFTRMAKINQWLEMEIGITGGEEDGVDNTGVDNASLYTQPEDIYDVYAALSKISPNFSIAAGFGNVHGVYKPGNVKLRPDILGKHQEYTKEKIGGAEKPLYLVFHGGSGSSKEEIREAVVNGVVKMNVDTDTQWAYLTGIRDYVLKKKDYLLTQVGNPDGPDKPNKKYYDPRVWVREGEKTLYTRVKEACADLGNENRN</sequence>
<dbReference type="InterPro" id="IPR000771">
    <property type="entry name" value="FBA_II"/>
</dbReference>
<dbReference type="AlphaFoldDB" id="A0A1Y2AGG5"/>
<dbReference type="GO" id="GO:0004332">
    <property type="term" value="F:fructose-bisphosphate aldolase activity"/>
    <property type="evidence" value="ECO:0007669"/>
    <property type="project" value="UniProtKB-EC"/>
</dbReference>
<dbReference type="InParanoid" id="A0A1Y2AGG5"/>
<dbReference type="GO" id="GO:0005829">
    <property type="term" value="C:cytosol"/>
    <property type="evidence" value="ECO:0007669"/>
    <property type="project" value="TreeGrafter"/>
</dbReference>
<evidence type="ECO:0000256" key="6">
    <source>
        <dbReference type="ARBA" id="ARBA00022723"/>
    </source>
</evidence>
<keyword evidence="7 10" id="KW-0862">Zinc</keyword>
<dbReference type="FunFam" id="3.20.20.70:FF:000013">
    <property type="entry name" value="Class II fructose-bisphosphate aldolase"/>
    <property type="match status" value="1"/>
</dbReference>
<dbReference type="FunCoup" id="A0A1Y2AGG5">
    <property type="interactions" value="278"/>
</dbReference>
<evidence type="ECO:0000256" key="4">
    <source>
        <dbReference type="ARBA" id="ARBA00005812"/>
    </source>
</evidence>
<accession>A0A1Y2AGG5</accession>
<keyword evidence="9 10" id="KW-0456">Lyase</keyword>